<dbReference type="EMBL" id="KK112889">
    <property type="protein sequence ID" value="KFM58786.1"/>
    <property type="molecule type" value="Genomic_DNA"/>
</dbReference>
<dbReference type="PANTHER" id="PTHR21505">
    <property type="entry name" value="MADF DOMAIN-CONTAINING PROTEIN-RELATED"/>
    <property type="match status" value="1"/>
</dbReference>
<accession>A0A087T0Z7</accession>
<sequence>MAMSVVVKSWTVEIEADLIDELKKKPYLWDIKHPYYTRKNLKKVSYEEIAEILKERWPEYAGNFQYDLMLAKFKNLRSQYRRERKRMLTFKSGSGGQGFIPKWEHFQRLSFLDDG</sequence>
<dbReference type="Pfam" id="PF10545">
    <property type="entry name" value="MADF_DNA_bdg"/>
    <property type="match status" value="1"/>
</dbReference>
<organism evidence="2 3">
    <name type="scientific">Stegodyphus mimosarum</name>
    <name type="common">African social velvet spider</name>
    <dbReference type="NCBI Taxonomy" id="407821"/>
    <lineage>
        <taxon>Eukaryota</taxon>
        <taxon>Metazoa</taxon>
        <taxon>Ecdysozoa</taxon>
        <taxon>Arthropoda</taxon>
        <taxon>Chelicerata</taxon>
        <taxon>Arachnida</taxon>
        <taxon>Araneae</taxon>
        <taxon>Araneomorphae</taxon>
        <taxon>Entelegynae</taxon>
        <taxon>Eresoidea</taxon>
        <taxon>Eresidae</taxon>
        <taxon>Stegodyphus</taxon>
    </lineage>
</organism>
<dbReference type="InterPro" id="IPR006578">
    <property type="entry name" value="MADF-dom"/>
</dbReference>
<dbReference type="SMART" id="SM00595">
    <property type="entry name" value="MADF"/>
    <property type="match status" value="1"/>
</dbReference>
<dbReference type="PANTHER" id="PTHR21505:SF12">
    <property type="entry name" value="MADF DOMAIN-CONTAINING PROTEIN-RELATED"/>
    <property type="match status" value="1"/>
</dbReference>
<evidence type="ECO:0000259" key="1">
    <source>
        <dbReference type="PROSITE" id="PS51029"/>
    </source>
</evidence>
<protein>
    <recommendedName>
        <fullName evidence="1">MADF domain-containing protein</fullName>
    </recommendedName>
</protein>
<keyword evidence="3" id="KW-1185">Reference proteome</keyword>
<gene>
    <name evidence="2" type="ORF">X975_16198</name>
</gene>
<dbReference type="OrthoDB" id="6432655at2759"/>
<evidence type="ECO:0000313" key="3">
    <source>
        <dbReference type="Proteomes" id="UP000054359"/>
    </source>
</evidence>
<evidence type="ECO:0000313" key="2">
    <source>
        <dbReference type="EMBL" id="KFM58786.1"/>
    </source>
</evidence>
<dbReference type="AlphaFoldDB" id="A0A087T0Z7"/>
<feature type="domain" description="MADF" evidence="1">
    <location>
        <begin position="17"/>
        <end position="115"/>
    </location>
</feature>
<dbReference type="PROSITE" id="PS51029">
    <property type="entry name" value="MADF"/>
    <property type="match status" value="1"/>
</dbReference>
<proteinExistence type="predicted"/>
<name>A0A087T0Z7_STEMI</name>
<dbReference type="OMA" id="WDMSSEL"/>
<dbReference type="Proteomes" id="UP000054359">
    <property type="component" value="Unassembled WGS sequence"/>
</dbReference>
<reference evidence="2 3" key="1">
    <citation type="submission" date="2013-11" db="EMBL/GenBank/DDBJ databases">
        <title>Genome sequencing of Stegodyphus mimosarum.</title>
        <authorList>
            <person name="Bechsgaard J."/>
        </authorList>
    </citation>
    <scope>NUCLEOTIDE SEQUENCE [LARGE SCALE GENOMIC DNA]</scope>
</reference>
<feature type="non-terminal residue" evidence="2">
    <location>
        <position position="115"/>
    </location>
</feature>